<evidence type="ECO:0000313" key="2">
    <source>
        <dbReference type="Proteomes" id="UP001224325"/>
    </source>
</evidence>
<protein>
    <submittedName>
        <fullName evidence="1">Phosphoribosylpyrophosphate synthetase</fullName>
    </submittedName>
</protein>
<gene>
    <name evidence="1" type="ORF">QLS71_000475</name>
</gene>
<dbReference type="KEGG" id="mlil:QLS71_000475"/>
<organism evidence="1 2">
    <name type="scientific">Mariniflexile litorale</name>
    <dbReference type="NCBI Taxonomy" id="3045158"/>
    <lineage>
        <taxon>Bacteria</taxon>
        <taxon>Pseudomonadati</taxon>
        <taxon>Bacteroidota</taxon>
        <taxon>Flavobacteriia</taxon>
        <taxon>Flavobacteriales</taxon>
        <taxon>Flavobacteriaceae</taxon>
        <taxon>Mariniflexile</taxon>
    </lineage>
</organism>
<evidence type="ECO:0000313" key="1">
    <source>
        <dbReference type="EMBL" id="XBL14512.1"/>
    </source>
</evidence>
<reference evidence="1" key="1">
    <citation type="submission" date="2024-04" db="EMBL/GenBank/DDBJ databases">
        <title>Mariniflexile litorale, isolated from the shallow sediments of the Sea of Japan.</title>
        <authorList>
            <person name="Romanenko L."/>
            <person name="Isaeva M."/>
        </authorList>
    </citation>
    <scope>NUCLEOTIDE SEQUENCE [LARGE SCALE GENOMIC DNA]</scope>
    <source>
        <strain evidence="1">KMM 9835</strain>
    </source>
</reference>
<sequence>MRSYDTLTEAINSKQTEGYTFDFNLKSSILECKTLNKTFKPNEFNVDVFYRFEGDSNPDDSSILYAIQTACGIKGLLVDAYGVYSDSLTAEMIQKLKISH</sequence>
<dbReference type="EMBL" id="CP155618">
    <property type="protein sequence ID" value="XBL14512.1"/>
    <property type="molecule type" value="Genomic_DNA"/>
</dbReference>
<name>A0AAU7EHM5_9FLAO</name>
<dbReference type="RefSeq" id="WP_308992425.1">
    <property type="nucleotide sequence ID" value="NZ_CP155618.1"/>
</dbReference>
<dbReference type="AlphaFoldDB" id="A0AAU7EHM5"/>
<accession>A0AAU7EHM5</accession>
<dbReference type="Proteomes" id="UP001224325">
    <property type="component" value="Chromosome"/>
</dbReference>
<proteinExistence type="predicted"/>
<keyword evidence="2" id="KW-1185">Reference proteome</keyword>